<keyword evidence="2" id="KW-0732">Signal</keyword>
<dbReference type="Gene3D" id="3.40.390.10">
    <property type="entry name" value="Collagenase (Catalytic Domain)"/>
    <property type="match status" value="1"/>
</dbReference>
<organism evidence="3 4">
    <name type="scientific">Nocardioides fonticola</name>
    <dbReference type="NCBI Taxonomy" id="450363"/>
    <lineage>
        <taxon>Bacteria</taxon>
        <taxon>Bacillati</taxon>
        <taxon>Actinomycetota</taxon>
        <taxon>Actinomycetes</taxon>
        <taxon>Propionibacteriales</taxon>
        <taxon>Nocardioidaceae</taxon>
        <taxon>Nocardioides</taxon>
    </lineage>
</organism>
<feature type="compositionally biased region" description="Polar residues" evidence="1">
    <location>
        <begin position="21"/>
        <end position="30"/>
    </location>
</feature>
<accession>A0ABP7XUU2</accession>
<feature type="chain" id="PRO_5046886750" description="Peptidase C-terminal archaeal/bacterial domain-containing protein" evidence="2">
    <location>
        <begin position="20"/>
        <end position="474"/>
    </location>
</feature>
<dbReference type="Proteomes" id="UP001501495">
    <property type="component" value="Unassembled WGS sequence"/>
</dbReference>
<evidence type="ECO:0000313" key="4">
    <source>
        <dbReference type="Proteomes" id="UP001501495"/>
    </source>
</evidence>
<evidence type="ECO:0000313" key="3">
    <source>
        <dbReference type="EMBL" id="GAA4126386.1"/>
    </source>
</evidence>
<evidence type="ECO:0000256" key="1">
    <source>
        <dbReference type="SAM" id="MobiDB-lite"/>
    </source>
</evidence>
<proteinExistence type="predicted"/>
<name>A0ABP7XUU2_9ACTN</name>
<comment type="caution">
    <text evidence="3">The sequence shown here is derived from an EMBL/GenBank/DDBJ whole genome shotgun (WGS) entry which is preliminary data.</text>
</comment>
<feature type="signal peptide" evidence="2">
    <location>
        <begin position="1"/>
        <end position="19"/>
    </location>
</feature>
<sequence>MDRRLLAAAVFAATIGATALPSPSVSTSVEQGPVTALLPPSSPSTSTPLRPWPAAVLQHRVDPVEVAEEAVPRQRVGVSRAAAIVDPLFPLSRTFQLSSRPDAPVTIYLDFDGATVTGTYWNDKYRGGRTIRARAYADPSDRASSFSDLERAQIQRIWAGVAAAYAPWDVDVTTATPPASDLARSSAADTRYGTHVVITPRDVLDPSCRCASGRAEMDLWSSTGVDNRYLSVAWVFSDYGWNVPDIIAALAAHEVGHNFGLSHDGVEKNGFRQEYYDGSAPWSPIMGSPFAQPLHQWSDGRYRGATEREDDRAMISRWAPPVPDDHVDRIGDLPIGSDGLPVADLSTGLLQRSARLDGLIGVSNRRDVDLVVLRVRQSGTYDLSVTPLGQGSALDVGLGVLDAAGRVLTAAAPRTRRLDNVRAEGTDASLRLSLRAGVYVLRVRGTGEGRPALGGEAAYGSIGSYRLQVVRTGL</sequence>
<evidence type="ECO:0008006" key="5">
    <source>
        <dbReference type="Google" id="ProtNLM"/>
    </source>
</evidence>
<gene>
    <name evidence="3" type="ORF">GCM10022215_35920</name>
</gene>
<keyword evidence="4" id="KW-1185">Reference proteome</keyword>
<evidence type="ECO:0000256" key="2">
    <source>
        <dbReference type="SAM" id="SignalP"/>
    </source>
</evidence>
<protein>
    <recommendedName>
        <fullName evidence="5">Peptidase C-terminal archaeal/bacterial domain-containing protein</fullName>
    </recommendedName>
</protein>
<dbReference type="SUPFAM" id="SSF55486">
    <property type="entry name" value="Metalloproteases ('zincins'), catalytic domain"/>
    <property type="match status" value="1"/>
</dbReference>
<reference evidence="4" key="1">
    <citation type="journal article" date="2019" name="Int. J. Syst. Evol. Microbiol.">
        <title>The Global Catalogue of Microorganisms (GCM) 10K type strain sequencing project: providing services to taxonomists for standard genome sequencing and annotation.</title>
        <authorList>
            <consortium name="The Broad Institute Genomics Platform"/>
            <consortium name="The Broad Institute Genome Sequencing Center for Infectious Disease"/>
            <person name="Wu L."/>
            <person name="Ma J."/>
        </authorList>
    </citation>
    <scope>NUCLEOTIDE SEQUENCE [LARGE SCALE GENOMIC DNA]</scope>
    <source>
        <strain evidence="4">JCM 16703</strain>
    </source>
</reference>
<feature type="region of interest" description="Disordered" evidence="1">
    <location>
        <begin position="21"/>
        <end position="49"/>
    </location>
</feature>
<feature type="compositionally biased region" description="Low complexity" evidence="1">
    <location>
        <begin position="33"/>
        <end position="49"/>
    </location>
</feature>
<dbReference type="RefSeq" id="WP_344734854.1">
    <property type="nucleotide sequence ID" value="NZ_BAAAZH010000028.1"/>
</dbReference>
<dbReference type="EMBL" id="BAAAZH010000028">
    <property type="protein sequence ID" value="GAA4126386.1"/>
    <property type="molecule type" value="Genomic_DNA"/>
</dbReference>
<dbReference type="InterPro" id="IPR024079">
    <property type="entry name" value="MetalloPept_cat_dom_sf"/>
</dbReference>